<dbReference type="Gene3D" id="3.30.470.20">
    <property type="entry name" value="ATP-grasp fold, B domain"/>
    <property type="match status" value="1"/>
</dbReference>
<comment type="caution">
    <text evidence="18">The sequence shown here is derived from an EMBL/GenBank/DDBJ whole genome shotgun (WGS) entry which is preliminary data.</text>
</comment>
<feature type="domain" description="Pyruvate phosphate dikinase AMP/ATP-binding" evidence="17">
    <location>
        <begin position="378"/>
        <end position="672"/>
    </location>
</feature>
<evidence type="ECO:0000256" key="12">
    <source>
        <dbReference type="ARBA" id="ARBA00022842"/>
    </source>
</evidence>
<dbReference type="GO" id="GO:0008986">
    <property type="term" value="F:pyruvate, water dikinase activity"/>
    <property type="evidence" value="ECO:0007669"/>
    <property type="project" value="UniProtKB-EC"/>
</dbReference>
<dbReference type="UniPathway" id="UPA00138"/>
<evidence type="ECO:0000256" key="2">
    <source>
        <dbReference type="ARBA" id="ARBA00002988"/>
    </source>
</evidence>
<keyword evidence="11" id="KW-0067">ATP-binding</keyword>
<dbReference type="InterPro" id="IPR013815">
    <property type="entry name" value="ATP_grasp_subdomain_1"/>
</dbReference>
<evidence type="ECO:0000256" key="8">
    <source>
        <dbReference type="ARBA" id="ARBA00022723"/>
    </source>
</evidence>
<dbReference type="Gene3D" id="3.50.30.10">
    <property type="entry name" value="Phosphohistidine domain"/>
    <property type="match status" value="1"/>
</dbReference>
<dbReference type="PANTHER" id="PTHR43030">
    <property type="entry name" value="PHOSPHOENOLPYRUVATE SYNTHASE"/>
    <property type="match status" value="1"/>
</dbReference>
<evidence type="ECO:0000256" key="15">
    <source>
        <dbReference type="SAM" id="MobiDB-lite"/>
    </source>
</evidence>
<dbReference type="SUPFAM" id="SSF56059">
    <property type="entry name" value="Glutathione synthetase ATP-binding domain-like"/>
    <property type="match status" value="1"/>
</dbReference>
<reference evidence="18 19" key="1">
    <citation type="submission" date="2020-08" db="EMBL/GenBank/DDBJ databases">
        <title>Acidobacteriota in marine sediments use diverse sulfur dissimilation pathways.</title>
        <authorList>
            <person name="Wasmund K."/>
        </authorList>
    </citation>
    <scope>NUCLEOTIDE SEQUENCE [LARGE SCALE GENOMIC DNA]</scope>
    <source>
        <strain evidence="18">MAG AM4</strain>
    </source>
</reference>
<evidence type="ECO:0000256" key="3">
    <source>
        <dbReference type="ARBA" id="ARBA00004742"/>
    </source>
</evidence>
<evidence type="ECO:0000256" key="10">
    <source>
        <dbReference type="ARBA" id="ARBA00022777"/>
    </source>
</evidence>
<dbReference type="AlphaFoldDB" id="A0A8J7CC95"/>
<protein>
    <recommendedName>
        <fullName evidence="6">Phosphoenolpyruvate synthase</fullName>
        <ecNumber evidence="5">2.7.9.2</ecNumber>
    </recommendedName>
    <alternativeName>
        <fullName evidence="13">Pyruvate, water dikinase</fullName>
    </alternativeName>
</protein>
<keyword evidence="9" id="KW-0547">Nucleotide-binding</keyword>
<dbReference type="Pfam" id="PF00391">
    <property type="entry name" value="PEP-utilizers"/>
    <property type="match status" value="1"/>
</dbReference>
<dbReference type="InterPro" id="IPR006319">
    <property type="entry name" value="PEP_synth"/>
</dbReference>
<dbReference type="GO" id="GO:0006094">
    <property type="term" value="P:gluconeogenesis"/>
    <property type="evidence" value="ECO:0007669"/>
    <property type="project" value="UniProtKB-UniPathway"/>
</dbReference>
<evidence type="ECO:0000256" key="14">
    <source>
        <dbReference type="ARBA" id="ARBA00047700"/>
    </source>
</evidence>
<dbReference type="GO" id="GO:0046872">
    <property type="term" value="F:metal ion binding"/>
    <property type="evidence" value="ECO:0007669"/>
    <property type="project" value="UniProtKB-KW"/>
</dbReference>
<evidence type="ECO:0000256" key="5">
    <source>
        <dbReference type="ARBA" id="ARBA00011996"/>
    </source>
</evidence>
<comment type="catalytic activity">
    <reaction evidence="14">
        <text>pyruvate + ATP + H2O = phosphoenolpyruvate + AMP + phosphate + 2 H(+)</text>
        <dbReference type="Rhea" id="RHEA:11364"/>
        <dbReference type="ChEBI" id="CHEBI:15361"/>
        <dbReference type="ChEBI" id="CHEBI:15377"/>
        <dbReference type="ChEBI" id="CHEBI:15378"/>
        <dbReference type="ChEBI" id="CHEBI:30616"/>
        <dbReference type="ChEBI" id="CHEBI:43474"/>
        <dbReference type="ChEBI" id="CHEBI:58702"/>
        <dbReference type="ChEBI" id="CHEBI:456215"/>
        <dbReference type="EC" id="2.7.9.2"/>
    </reaction>
</comment>
<dbReference type="Proteomes" id="UP000648239">
    <property type="component" value="Unassembled WGS sequence"/>
</dbReference>
<organism evidence="18 19">
    <name type="scientific">Candidatus Polarisedimenticola svalbardensis</name>
    <dbReference type="NCBI Taxonomy" id="2886004"/>
    <lineage>
        <taxon>Bacteria</taxon>
        <taxon>Pseudomonadati</taxon>
        <taxon>Acidobacteriota</taxon>
        <taxon>Candidatus Polarisedimenticolia</taxon>
        <taxon>Candidatus Polarisedimenticolales</taxon>
        <taxon>Candidatus Polarisedimenticolaceae</taxon>
        <taxon>Candidatus Polarisedimenticola</taxon>
    </lineage>
</organism>
<dbReference type="EC" id="2.7.9.2" evidence="5"/>
<dbReference type="GO" id="GO:0005524">
    <property type="term" value="F:ATP binding"/>
    <property type="evidence" value="ECO:0007669"/>
    <property type="project" value="UniProtKB-KW"/>
</dbReference>
<name>A0A8J7CC95_9BACT</name>
<keyword evidence="10" id="KW-0418">Kinase</keyword>
<evidence type="ECO:0000313" key="19">
    <source>
        <dbReference type="Proteomes" id="UP000648239"/>
    </source>
</evidence>
<dbReference type="Pfam" id="PF01326">
    <property type="entry name" value="PPDK_N"/>
    <property type="match status" value="1"/>
</dbReference>
<comment type="cofactor">
    <cofactor evidence="1">
        <name>Mg(2+)</name>
        <dbReference type="ChEBI" id="CHEBI:18420"/>
    </cofactor>
</comment>
<evidence type="ECO:0000259" key="17">
    <source>
        <dbReference type="Pfam" id="PF01326"/>
    </source>
</evidence>
<comment type="similarity">
    <text evidence="4">Belongs to the PEP-utilizing enzyme family.</text>
</comment>
<keyword evidence="8" id="KW-0479">Metal-binding</keyword>
<dbReference type="EMBL" id="JACXWD010000006">
    <property type="protein sequence ID" value="MBD3867152.1"/>
    <property type="molecule type" value="Genomic_DNA"/>
</dbReference>
<accession>A0A8J7CC95</accession>
<feature type="compositionally biased region" description="Basic and acidic residues" evidence="15">
    <location>
        <begin position="1"/>
        <end position="11"/>
    </location>
</feature>
<evidence type="ECO:0000256" key="7">
    <source>
        <dbReference type="ARBA" id="ARBA00022679"/>
    </source>
</evidence>
<evidence type="ECO:0000259" key="16">
    <source>
        <dbReference type="Pfam" id="PF00391"/>
    </source>
</evidence>
<gene>
    <name evidence="18" type="ORF">IFK94_03420</name>
</gene>
<dbReference type="InterPro" id="IPR036637">
    <property type="entry name" value="Phosphohistidine_dom_sf"/>
</dbReference>
<comment type="pathway">
    <text evidence="3">Carbohydrate biosynthesis; gluconeogenesis.</text>
</comment>
<dbReference type="PANTHER" id="PTHR43030:SF1">
    <property type="entry name" value="PHOSPHOENOLPYRUVATE SYNTHASE"/>
    <property type="match status" value="1"/>
</dbReference>
<comment type="function">
    <text evidence="2">Catalyzes the phosphorylation of pyruvate to phosphoenolpyruvate.</text>
</comment>
<sequence>MEPTRTSDDGRLTVYTGRGTAPGHACGPLRSNSPELDPDSSLGVILVAGRAVPEDVGRILAAAGTITFGGAVLSHISLLSREFGKPSVSMADSLEMGLIKGPGGVLALTMDQNGGTDVLSEGDIVLLDGSRGKVLVPGAGVPAFREALRELFPRLVRFGAEQDEAGFEERLEPLLKNFGEPLLEFLMEATVLYRVIPAGGPTGRLMSLLERNDRTEAVQRLRRDLALRVQERIRILFRNAEGELAAITEPDDLKRRVDHVQDGAMQCHRQMEDLGVAPAGLEEALMEYRAKVDAIRDGLRFALTRDVKEMLALPDEALRHRIGGLFQLLRRTRNMDLDRELTGPLQACLSKHLAEERARAGAHLIIPLDAEDGIRDRSLVGGKAAGLFQVRSILPAGCRIPWGFVVTTSAYKLHLLGENGERVREAAQSGGDESSISRRAKAAILGTSIPREVADALKAAIAGHESTRLAVRSSGTLEDGPAGSLAGQYDTYLGVQGRKELDRRIRMAWASLWNHRAIRMLTAQGHALTSAVQAVLVQEVIETRCAGVLFSRDPSGKPDTILINAAWGLGEGISQGEVEGDLYWVRRSTGELIGSDTGRVENMIVLDPDRTGTVEGEVPDGRKGLPCLDFAELKRLAELACCLENATGRGQDVEFGFTEQGDLMVFQVRRVMQYRPK</sequence>
<dbReference type="InterPro" id="IPR008279">
    <property type="entry name" value="PEP-util_enz_mobile_dom"/>
</dbReference>
<evidence type="ECO:0000256" key="11">
    <source>
        <dbReference type="ARBA" id="ARBA00022840"/>
    </source>
</evidence>
<evidence type="ECO:0000256" key="4">
    <source>
        <dbReference type="ARBA" id="ARBA00007837"/>
    </source>
</evidence>
<dbReference type="InterPro" id="IPR002192">
    <property type="entry name" value="PPDK_AMP/ATP-bd"/>
</dbReference>
<proteinExistence type="inferred from homology"/>
<dbReference type="SUPFAM" id="SSF52009">
    <property type="entry name" value="Phosphohistidine domain"/>
    <property type="match status" value="1"/>
</dbReference>
<evidence type="ECO:0000256" key="6">
    <source>
        <dbReference type="ARBA" id="ARBA00021623"/>
    </source>
</evidence>
<evidence type="ECO:0000256" key="1">
    <source>
        <dbReference type="ARBA" id="ARBA00001946"/>
    </source>
</evidence>
<keyword evidence="12" id="KW-0460">Magnesium</keyword>
<feature type="domain" description="PEP-utilising enzyme mobile" evidence="16">
    <location>
        <begin position="43"/>
        <end position="132"/>
    </location>
</feature>
<dbReference type="Gene3D" id="3.30.1490.20">
    <property type="entry name" value="ATP-grasp fold, A domain"/>
    <property type="match status" value="1"/>
</dbReference>
<evidence type="ECO:0000313" key="18">
    <source>
        <dbReference type="EMBL" id="MBD3867152.1"/>
    </source>
</evidence>
<feature type="region of interest" description="Disordered" evidence="15">
    <location>
        <begin position="1"/>
        <end position="34"/>
    </location>
</feature>
<evidence type="ECO:0000256" key="9">
    <source>
        <dbReference type="ARBA" id="ARBA00022741"/>
    </source>
</evidence>
<evidence type="ECO:0000256" key="13">
    <source>
        <dbReference type="ARBA" id="ARBA00033470"/>
    </source>
</evidence>
<keyword evidence="7" id="KW-0808">Transferase</keyword>